<dbReference type="InterPro" id="IPR000688">
    <property type="entry name" value="HypA/HybF"/>
</dbReference>
<comment type="function">
    <text evidence="5">Involved in the maturation of [NiFe] hydrogenases. Required for nickel insertion into the metal center of the hydrogenase.</text>
</comment>
<feature type="binding site" evidence="5">
    <location>
        <position position="76"/>
    </location>
    <ligand>
        <name>Zn(2+)</name>
        <dbReference type="ChEBI" id="CHEBI:29105"/>
    </ligand>
</feature>
<dbReference type="HAMAP" id="MF_00213">
    <property type="entry name" value="HypA_HybF"/>
    <property type="match status" value="1"/>
</dbReference>
<dbReference type="Proteomes" id="UP001432180">
    <property type="component" value="Chromosome"/>
</dbReference>
<keyword evidence="8" id="KW-1185">Reference proteome</keyword>
<feature type="compositionally biased region" description="Acidic residues" evidence="6">
    <location>
        <begin position="112"/>
        <end position="131"/>
    </location>
</feature>
<dbReference type="Gene3D" id="3.30.2320.80">
    <property type="match status" value="1"/>
</dbReference>
<dbReference type="EMBL" id="CP121472">
    <property type="protein sequence ID" value="WPL19568.1"/>
    <property type="molecule type" value="Genomic_DNA"/>
</dbReference>
<dbReference type="PROSITE" id="PS01249">
    <property type="entry name" value="HYPA"/>
    <property type="match status" value="1"/>
</dbReference>
<feature type="binding site" evidence="5">
    <location>
        <position position="89"/>
    </location>
    <ligand>
        <name>Zn(2+)</name>
        <dbReference type="ChEBI" id="CHEBI:29105"/>
    </ligand>
</feature>
<keyword evidence="4 5" id="KW-0862">Zinc</keyword>
<evidence type="ECO:0000256" key="3">
    <source>
        <dbReference type="ARBA" id="ARBA00022723"/>
    </source>
</evidence>
<evidence type="ECO:0000256" key="6">
    <source>
        <dbReference type="SAM" id="MobiDB-lite"/>
    </source>
</evidence>
<keyword evidence="3 5" id="KW-0479">Metal-binding</keyword>
<evidence type="ECO:0000256" key="4">
    <source>
        <dbReference type="ARBA" id="ARBA00022833"/>
    </source>
</evidence>
<feature type="binding site" evidence="5">
    <location>
        <position position="92"/>
    </location>
    <ligand>
        <name>Zn(2+)</name>
        <dbReference type="ChEBI" id="CHEBI:29105"/>
    </ligand>
</feature>
<accession>A0ABZ0SES4</accession>
<feature type="binding site" evidence="5">
    <location>
        <position position="2"/>
    </location>
    <ligand>
        <name>Ni(2+)</name>
        <dbReference type="ChEBI" id="CHEBI:49786"/>
    </ligand>
</feature>
<dbReference type="PANTHER" id="PTHR34535">
    <property type="entry name" value="HYDROGENASE MATURATION FACTOR HYPA"/>
    <property type="match status" value="1"/>
</dbReference>
<proteinExistence type="inferred from homology"/>
<comment type="similarity">
    <text evidence="1 5">Belongs to the HypA/HybF family.</text>
</comment>
<evidence type="ECO:0000256" key="1">
    <source>
        <dbReference type="ARBA" id="ARBA00010748"/>
    </source>
</evidence>
<dbReference type="InterPro" id="IPR020538">
    <property type="entry name" value="Hydgase_Ni_incorp_HypA/HybF_CS"/>
</dbReference>
<feature type="region of interest" description="Disordered" evidence="6">
    <location>
        <begin position="110"/>
        <end position="149"/>
    </location>
</feature>
<reference evidence="7 8" key="1">
    <citation type="journal article" date="2023" name="Microorganisms">
        <title>Thiorhodovibrio frisius and Trv. litoralis spp. nov., Two Novel Members from a Clade of Fastidious Purple Sulfur Bacteria That Exhibit Unique Red-Shifted Light-Harvesting Capabilities.</title>
        <authorList>
            <person name="Methner A."/>
            <person name="Kuzyk S.B."/>
            <person name="Petersen J."/>
            <person name="Bauer S."/>
            <person name="Brinkmann H."/>
            <person name="Sichau K."/>
            <person name="Wanner G."/>
            <person name="Wolf J."/>
            <person name="Neumann-Schaal M."/>
            <person name="Henke P."/>
            <person name="Tank M."/>
            <person name="Sproer C."/>
            <person name="Bunk B."/>
            <person name="Overmann J."/>
        </authorList>
    </citation>
    <scope>NUCLEOTIDE SEQUENCE [LARGE SCALE GENOMIC DNA]</scope>
    <source>
        <strain evidence="7 8">DSM 6702</strain>
    </source>
</reference>
<evidence type="ECO:0000256" key="2">
    <source>
        <dbReference type="ARBA" id="ARBA00022596"/>
    </source>
</evidence>
<sequence>MHELSICLSLLDQVKAIAAEHRARGVTLIRLRIGPLSGVEPQLLANAYPLAAAGTIAEHARLAIDSAAVRVRCRDCGADSEASPNRLLCAACGSYRTELIAGDEMLLASLELDLEESPEESPEENPEENPEESPKATPAAVAESGQTTG</sequence>
<protein>
    <recommendedName>
        <fullName evidence="5">Hydrogenase maturation factor HypA</fullName>
    </recommendedName>
</protein>
<keyword evidence="2 5" id="KW-0533">Nickel</keyword>
<gene>
    <name evidence="5 7" type="primary">hypA</name>
    <name evidence="7" type="ORF">Thiowin_04705</name>
</gene>
<dbReference type="Pfam" id="PF01155">
    <property type="entry name" value="HypA"/>
    <property type="match status" value="1"/>
</dbReference>
<feature type="binding site" evidence="5">
    <location>
        <position position="73"/>
    </location>
    <ligand>
        <name>Zn(2+)</name>
        <dbReference type="ChEBI" id="CHEBI:29105"/>
    </ligand>
</feature>
<name>A0ABZ0SES4_9GAMM</name>
<evidence type="ECO:0000256" key="5">
    <source>
        <dbReference type="HAMAP-Rule" id="MF_00213"/>
    </source>
</evidence>
<dbReference type="PANTHER" id="PTHR34535:SF3">
    <property type="entry name" value="HYDROGENASE MATURATION FACTOR HYPA"/>
    <property type="match status" value="1"/>
</dbReference>
<organism evidence="7 8">
    <name type="scientific">Thiorhodovibrio winogradskyi</name>
    <dbReference type="NCBI Taxonomy" id="77007"/>
    <lineage>
        <taxon>Bacteria</taxon>
        <taxon>Pseudomonadati</taxon>
        <taxon>Pseudomonadota</taxon>
        <taxon>Gammaproteobacteria</taxon>
        <taxon>Chromatiales</taxon>
        <taxon>Chromatiaceae</taxon>
        <taxon>Thiorhodovibrio</taxon>
    </lineage>
</organism>
<evidence type="ECO:0000313" key="7">
    <source>
        <dbReference type="EMBL" id="WPL19568.1"/>
    </source>
</evidence>
<dbReference type="RefSeq" id="WP_328985317.1">
    <property type="nucleotide sequence ID" value="NZ_CP121472.1"/>
</dbReference>
<evidence type="ECO:0000313" key="8">
    <source>
        <dbReference type="Proteomes" id="UP001432180"/>
    </source>
</evidence>